<feature type="region of interest" description="Disordered" evidence="1">
    <location>
        <begin position="872"/>
        <end position="998"/>
    </location>
</feature>
<feature type="region of interest" description="Disordered" evidence="1">
    <location>
        <begin position="3316"/>
        <end position="3360"/>
    </location>
</feature>
<feature type="transmembrane region" description="Helical" evidence="2">
    <location>
        <begin position="3079"/>
        <end position="3099"/>
    </location>
</feature>
<dbReference type="CDD" id="cd00185">
    <property type="entry name" value="TNFRSF"/>
    <property type="match status" value="1"/>
</dbReference>
<feature type="transmembrane region" description="Helical" evidence="2">
    <location>
        <begin position="3020"/>
        <end position="3043"/>
    </location>
</feature>
<dbReference type="CDD" id="cd00063">
    <property type="entry name" value="FN3"/>
    <property type="match status" value="3"/>
</dbReference>
<accession>A0A812RIH8</accession>
<feature type="region of interest" description="Disordered" evidence="1">
    <location>
        <begin position="1157"/>
        <end position="1178"/>
    </location>
</feature>
<dbReference type="InterPro" id="IPR003961">
    <property type="entry name" value="FN3_dom"/>
</dbReference>
<dbReference type="SMART" id="SM00060">
    <property type="entry name" value="FN3"/>
    <property type="match status" value="5"/>
</dbReference>
<dbReference type="SUPFAM" id="SSF49265">
    <property type="entry name" value="Fibronectin type III"/>
    <property type="match status" value="3"/>
</dbReference>
<organism evidence="4 5">
    <name type="scientific">Symbiodinium natans</name>
    <dbReference type="NCBI Taxonomy" id="878477"/>
    <lineage>
        <taxon>Eukaryota</taxon>
        <taxon>Sar</taxon>
        <taxon>Alveolata</taxon>
        <taxon>Dinophyceae</taxon>
        <taxon>Suessiales</taxon>
        <taxon>Symbiodiniaceae</taxon>
        <taxon>Symbiodinium</taxon>
    </lineage>
</organism>
<dbReference type="OrthoDB" id="422238at2759"/>
<dbReference type="PANTHER" id="PTHR48125">
    <property type="entry name" value="LP07818P1"/>
    <property type="match status" value="1"/>
</dbReference>
<feature type="transmembrane region" description="Helical" evidence="2">
    <location>
        <begin position="3516"/>
        <end position="3534"/>
    </location>
</feature>
<dbReference type="InterPro" id="IPR013783">
    <property type="entry name" value="Ig-like_fold"/>
</dbReference>
<dbReference type="Pfam" id="PF07699">
    <property type="entry name" value="Ephrin_rec_like"/>
    <property type="match status" value="1"/>
</dbReference>
<feature type="region of interest" description="Disordered" evidence="1">
    <location>
        <begin position="3651"/>
        <end position="3698"/>
    </location>
</feature>
<feature type="domain" description="Fibronectin type-III" evidence="3">
    <location>
        <begin position="1523"/>
        <end position="1618"/>
    </location>
</feature>
<evidence type="ECO:0000256" key="1">
    <source>
        <dbReference type="SAM" id="MobiDB-lite"/>
    </source>
</evidence>
<comment type="caution">
    <text evidence="4">The sequence shown here is derived from an EMBL/GenBank/DDBJ whole genome shotgun (WGS) entry which is preliminary data.</text>
</comment>
<dbReference type="Gene3D" id="2.60.40.10">
    <property type="entry name" value="Immunoglobulins"/>
    <property type="match status" value="3"/>
</dbReference>
<dbReference type="EMBL" id="CAJNDS010002347">
    <property type="protein sequence ID" value="CAE7443664.1"/>
    <property type="molecule type" value="Genomic_DNA"/>
</dbReference>
<feature type="region of interest" description="Disordered" evidence="1">
    <location>
        <begin position="3590"/>
        <end position="3623"/>
    </location>
</feature>
<feature type="transmembrane region" description="Helical" evidence="2">
    <location>
        <begin position="3455"/>
        <end position="3475"/>
    </location>
</feature>
<dbReference type="InterPro" id="IPR036116">
    <property type="entry name" value="FN3_sf"/>
</dbReference>
<name>A0A812RIH8_9DINO</name>
<evidence type="ECO:0000259" key="3">
    <source>
        <dbReference type="PROSITE" id="PS50853"/>
    </source>
</evidence>
<evidence type="ECO:0000256" key="2">
    <source>
        <dbReference type="SAM" id="Phobius"/>
    </source>
</evidence>
<keyword evidence="2" id="KW-0472">Membrane</keyword>
<evidence type="ECO:0000313" key="5">
    <source>
        <dbReference type="Proteomes" id="UP000604046"/>
    </source>
</evidence>
<feature type="region of interest" description="Disordered" evidence="1">
    <location>
        <begin position="3369"/>
        <end position="3388"/>
    </location>
</feature>
<dbReference type="SMART" id="SM01411">
    <property type="entry name" value="Ephrin_rec_like"/>
    <property type="match status" value="1"/>
</dbReference>
<feature type="transmembrane region" description="Helical" evidence="2">
    <location>
        <begin position="3487"/>
        <end position="3509"/>
    </location>
</feature>
<feature type="region of interest" description="Disordered" evidence="1">
    <location>
        <begin position="724"/>
        <end position="831"/>
    </location>
</feature>
<feature type="transmembrane region" description="Helical" evidence="2">
    <location>
        <begin position="3540"/>
        <end position="3559"/>
    </location>
</feature>
<feature type="compositionally biased region" description="Low complexity" evidence="1">
    <location>
        <begin position="3597"/>
        <end position="3614"/>
    </location>
</feature>
<dbReference type="InterPro" id="IPR011641">
    <property type="entry name" value="Tyr-kin_ephrin_A/B_rcpt-like"/>
</dbReference>
<dbReference type="Gene3D" id="2.10.50.10">
    <property type="entry name" value="Tumor Necrosis Factor Receptor, subunit A, domain 2"/>
    <property type="match status" value="1"/>
</dbReference>
<feature type="domain" description="Fibronectin type-III" evidence="3">
    <location>
        <begin position="1782"/>
        <end position="1880"/>
    </location>
</feature>
<evidence type="ECO:0000313" key="4">
    <source>
        <dbReference type="EMBL" id="CAE7443664.1"/>
    </source>
</evidence>
<keyword evidence="2" id="KW-1133">Transmembrane helix</keyword>
<feature type="transmembrane region" description="Helical" evidence="2">
    <location>
        <begin position="3119"/>
        <end position="3135"/>
    </location>
</feature>
<dbReference type="PANTHER" id="PTHR48125:SF12">
    <property type="entry name" value="AT HOOK TRANSCRIPTION FACTOR FAMILY-RELATED"/>
    <property type="match status" value="1"/>
</dbReference>
<reference evidence="4" key="1">
    <citation type="submission" date="2021-02" db="EMBL/GenBank/DDBJ databases">
        <authorList>
            <person name="Dougan E. K."/>
            <person name="Rhodes N."/>
            <person name="Thang M."/>
            <person name="Chan C."/>
        </authorList>
    </citation>
    <scope>NUCLEOTIDE SEQUENCE</scope>
</reference>
<keyword evidence="5" id="KW-1185">Reference proteome</keyword>
<feature type="region of interest" description="Disordered" evidence="1">
    <location>
        <begin position="1113"/>
        <end position="1144"/>
    </location>
</feature>
<keyword evidence="2" id="KW-0812">Transmembrane</keyword>
<dbReference type="Proteomes" id="UP000604046">
    <property type="component" value="Unassembled WGS sequence"/>
</dbReference>
<sequence>MRCRCAACTGQDLETRDCWSSGPRSRECANDPRSGDYLSCPFTGHFDGKEVCFAKPPDGYCVKKVCAKHGSSKSCRSYDPPASGQFCVGDADAEVPIDHVVIRYTCCNPNLLTFAGSCGFGSNSRRLQGADGSQIANLIAKFEVMAGARNRAGSSWGLPVPLACGPISLSSQINRGKFEIPEKCSKLLPGESCEVGCSSDYILQRKPDQGTFTCQWGMSRPLAGTFPECLRKPSGLNLAEGKAQAATTTTTTLIPPLCEVCSEIGNYADKRFEQCRFWGDPHITKSWRPKTRFNFQDTGIHRYARAGQCAGNFELHVFQCQYNRGRNAVATGIAARLNGNGTIFISDRRVETSGRVFATRNQGEFGLNVEPDSGTILNDRAGVNVQSPGPQNLMPDCQIAELLRCFQLVYRLAHEGVVKAHHQATRPADARTVVATVDITADGICGAADLKSQQLSGAASVLGQATLVWTAFCLLFLFKPLIASPCCEFLAPLEGLDQVCTTENDGRVAQLEDNGQNCVVYAVLDSRRSCNDYCQERGSVCVATKSDRGPCVFDGQFKNQPCSKKMHDVMCVCRKPENTNPGTDAIQACVGSDVTLEGAEDLCRANGFLQNAVFPPRYTEEGAVTTDEQDEVDDMLKDCMIDACSGGAEDAALLADNLATENPQIVARACAFTEGKQFEVGFGAYPCNCQGVECQTGEVCTIIGNASSCGPLTTTNTVTSLTATSTATSTSSSATTQTASSTTRSVTRSSTTTQTTTSMSISSTSRTSSISSTTSLTETSSTRTSTASTTSNTATVTDTSTTTFSSSGTTTSVSGSSTTRSSTSESATSTSSATSTFTTVTVTITSFTSTQSETTRTATSSTVTTATMTLTTSTTVSTSSTMSTSSSTLTKTSSSTVSSSTTSSSSSSTTASSTTSTSASSSSTTSLSETSTFTTTSSTWTSSTTSLSTSSTSSTSSSSSLTSSTTASTSTTSSTSSTTSVTSTSSSRTSSTTQTITTTVSTSVTSTSLTLSTTSETVTSTTLTQTSTTSTVSSSSTMTTTTSSSGTSSTSATATSTSTTSSTITSSTTTSTSRTSTSRTSTSSTRTTMTQTLTGTSSTVTSSSITATTSTVSTSLSSSSSSSTATASTSSSTSTSTTATVTSKTVTTSSTTGTTLTATSTVSTTSASSTTSTSRTKTSYTTSTTTTFTTTTTYFTTLMCGPWNPSGGGVLLEWDGGDLSQDLLDDGNGWEWRVDMRKQGEGNEWFFVSHCADIATTSCEVWCLEPGAMYDVRVQLASTIPELVIYDIFVTVVMVPNIRAGMPEDLTVVQPTSSSLHIAWNASSEQGNCTFRAWQIEMRDPNGGWTKDPPACTSLTSFETASCVITNLPCQSPHIIQVRQLCWNEESTSEWSRPISGSTLVTIGPNCLQAATLPSNLALTSPGDDQLNLTWTAGLQEDSQFISWNVELYKTKFVGGQPDPEAEEQIDACQGLLDRTTTTCSVSGLTWGMYRFAVQEVSSLPATSSPLSAASEAAWVARIPAVAPTGLILTEATETSLRVSWTRSLLKDCPFQRLLVELSNGTDFIEPASCNSITDSATTSCVATGLQSWTTYTARASVLCDECSGTPTDQRVPCSEEDTPATRCLVPATGGLSPCFRKLPAFRASSSYSSPSLPASTLPRLEATPVLGAVQVPADSGQRVRFEWVAGVGSRGNVNVTSDCIFQSWRLEILVESESVWGLPEGCLSLIDPGATTCTAINLQCDTTYHARLRVLCTMPAASSDWMTFPAFRTAYAGNCLKTASPPLLIRNTSRTATSITVAFIAGSPGDCIFDRFELQYQEMNSTSWISVPADCGSLDVRLGPSCIITGLAQDTGYNFRAREICSNGAPLASTWGLTEGEEPMYTGLVPAVQSPSYLEPEGFLSPSEPPSRLLLIFEEDLQLGDPSAMLSLCPMLLPSATSDDPGICNCGTSEDCAGQCLTQATMDVELLSSRVLLARFGSLLRPLTGCPYLVLLEAGFLQTQLAPSNPSPRIEWSFIYWPPAPTGSLTLFSSTTTSLTVRVSWSIPMTTTCGVLVGFSTMHQTDPLDFTGSREFLEVRINGLYPFTQYTVVCTGSAIGDPVVTASVSESAFSTEPDTNNRLSNIIVDVQALCTTRTTSVDNSTNVSANVSQVQVSMEAAFLPVFDPSLRRYQLILDAEYVRDLCGASEIEALFRIEVSAMTQSAFASASIDHPVQILAQPLPDSMGFLPPEVPRSHVSQVRLTVHPPQPGQSPPQDYILDIVVGVLDVRLESTNIPTMLAADASSSADFVISTPRGMEAAILGLRIGPFTQLLTAINSENYTENLLERTRHNLTAANIVGLGSGLTITVQVRPPPGSNFPTLDVRTVFVVSFEPPTVVSIETDMVNNTISIVQTTVITVSGTNLLVPAQFTTEPVSAEIFIAGIPANCTTSECQEPALQALLDAGQESLCSDLVAISAGTLSCSIEPTVDALLGLCLVLRGGFLASRYCAAFGPPGSLRPEQPTVGGLTQPVQDMSSSEPFLVLVDGDLPWANVSQGYLQVWATVLTEVAADVSNPGVGYQPLCSQAVRTANNTIQCFRNQNFNISQLGAQSNIYVQSGPNATSTNIVEGALQINQPRILQITRSHEFEVGALDVTIEGQHFGTQANGNMVVQLETFGANTQAVPDLSLAEDLGQPTHIVPCQVISHQDTEVRCRVEDQNLFGAAVSGEYYNETVEVDEGRRLQEGESLDLERLALQLSQLPVGFSVFYELDCSILERLNQTCNRPQNLSALSREWQAVRLKPCPAGERRSSFSGTGCVQCVPGTYKSGVGPALSCNECGIGFYMGLPGAGACTACPVHETTNVTGATSISSCDCMPGYFRTNIRADWELALSHGVCRACPDGAICEGGPIQPYSAHGYWTPDRLVFWPCFPSHACLKGDAVDPNLCEDARDPSSIRCGRCHTDAFAHQSECYSCGGLDVALAWMGPFLGLLALVFGFLPALVRSLRSMDMEHTALQQRLLHTGQSSSWLGRLAESDHGEFRMVIVMLTSLQTLWTVSLMPLPYTRFTKDWLWTVGIAACDVSILRPQCAFKLSYFMKWLMQWATFFVVVAVLTVSMMVYCVHHKNRLRDIGYISPRRGILGVVSVTLMLLLLVHLRDDMIFLNCIPCEGDKFCLSFQPVIECATTNWEWTTMMVLSVLDLLFVIVASVPFVAMTIYTSWKWQHGQRRGLDSAFAAPWYVYFSEFWVKRHRGYIQEVRQAVPEFQKLFLSEDNVATSHKEIWQRAIDLILAQEAEKADMLLLRVIEHMYTHSDRFKAVDEDEGPAYQIIRGIRNAIRRRRTDHSEGLTSSGGGYSSEATVNRQVPPETEPGEPQATGPSGSLHLSEAVTAASGRFSSEEAPVPPETEPVVAAVTDDRLYPMEEPPQLQEPPPDSDPPDPKLETLKVSDVHHVKLTLENLLDYAKWSVPGARAIKRVLSYCWTLILLVARFVITAYAMLMPRDQSNVPLLYLLVTLAYVILGAGLQPYVWNFLNDWEVAVHSLIYVFLLFVISGWSDTASDVLVVVATMTAIVPVILRFFVVLCGQEKQDPEEDAVSKSQGAATYDLERLGRSMQSQGSVSRATSAVSSRPTTRTRSIQDGRHREHIRNYIDMVKQQNIGIVQSTVDEQGREVALTRSMEAPAQPSGGDTHQMTPDDAEGPSGPSRQSDPEQEPINSFNI</sequence>
<gene>
    <name evidence="4" type="primary">sapA</name>
    <name evidence="4" type="ORF">SNAT2548_LOCUS24127</name>
</gene>
<proteinExistence type="predicted"/>
<protein>
    <submittedName>
        <fullName evidence="4">SapA protein</fullName>
    </submittedName>
</protein>
<feature type="transmembrane region" description="Helical" evidence="2">
    <location>
        <begin position="3173"/>
        <end position="3197"/>
    </location>
</feature>
<feature type="region of interest" description="Disordered" evidence="1">
    <location>
        <begin position="3400"/>
        <end position="3420"/>
    </location>
</feature>
<feature type="region of interest" description="Disordered" evidence="1">
    <location>
        <begin position="1020"/>
        <end position="1096"/>
    </location>
</feature>
<dbReference type="PROSITE" id="PS50853">
    <property type="entry name" value="FN3"/>
    <property type="match status" value="3"/>
</dbReference>
<dbReference type="Pfam" id="PF00041">
    <property type="entry name" value="fn3"/>
    <property type="match status" value="1"/>
</dbReference>
<feature type="transmembrane region" description="Helical" evidence="2">
    <location>
        <begin position="2960"/>
        <end position="2982"/>
    </location>
</feature>
<feature type="domain" description="Fibronectin type-III" evidence="3">
    <location>
        <begin position="1302"/>
        <end position="1402"/>
    </location>
</feature>